<dbReference type="EMBL" id="JAFBBZ010000001">
    <property type="protein sequence ID" value="MBM7507788.1"/>
    <property type="molecule type" value="Genomic_DNA"/>
</dbReference>
<organism evidence="7 8">
    <name type="scientific">Nocardioides salarius</name>
    <dbReference type="NCBI Taxonomy" id="374513"/>
    <lineage>
        <taxon>Bacteria</taxon>
        <taxon>Bacillati</taxon>
        <taxon>Actinomycetota</taxon>
        <taxon>Actinomycetes</taxon>
        <taxon>Propionibacteriales</taxon>
        <taxon>Nocardioidaceae</taxon>
        <taxon>Nocardioides</taxon>
    </lineage>
</organism>
<comment type="caution">
    <text evidence="7">The sequence shown here is derived from an EMBL/GenBank/DDBJ whole genome shotgun (WGS) entry which is preliminary data.</text>
</comment>
<dbReference type="InterPro" id="IPR000943">
    <property type="entry name" value="RNA_pol_sigma70"/>
</dbReference>
<dbReference type="PANTHER" id="PTHR30385">
    <property type="entry name" value="SIGMA FACTOR F FLAGELLAR"/>
    <property type="match status" value="1"/>
</dbReference>
<keyword evidence="8" id="KW-1185">Reference proteome</keyword>
<evidence type="ECO:0000313" key="8">
    <source>
        <dbReference type="Proteomes" id="UP000732378"/>
    </source>
</evidence>
<dbReference type="Pfam" id="PF04542">
    <property type="entry name" value="Sigma70_r2"/>
    <property type="match status" value="1"/>
</dbReference>
<evidence type="ECO:0000259" key="5">
    <source>
        <dbReference type="Pfam" id="PF04542"/>
    </source>
</evidence>
<keyword evidence="3" id="KW-0238">DNA-binding</keyword>
<dbReference type="InterPro" id="IPR014284">
    <property type="entry name" value="RNA_pol_sigma-70_dom"/>
</dbReference>
<protein>
    <submittedName>
        <fullName evidence="7">RNA polymerase sigma-B factor</fullName>
    </submittedName>
</protein>
<gene>
    <name evidence="7" type="ORF">JOE61_001602</name>
</gene>
<evidence type="ECO:0000259" key="6">
    <source>
        <dbReference type="Pfam" id="PF04545"/>
    </source>
</evidence>
<dbReference type="InterPro" id="IPR013324">
    <property type="entry name" value="RNA_pol_sigma_r3/r4-like"/>
</dbReference>
<dbReference type="NCBIfam" id="TIGR02937">
    <property type="entry name" value="sigma70-ECF"/>
    <property type="match status" value="1"/>
</dbReference>
<evidence type="ECO:0000256" key="3">
    <source>
        <dbReference type="ARBA" id="ARBA00023125"/>
    </source>
</evidence>
<keyword evidence="2" id="KW-0731">Sigma factor</keyword>
<dbReference type="SUPFAM" id="SSF88946">
    <property type="entry name" value="Sigma2 domain of RNA polymerase sigma factors"/>
    <property type="match status" value="1"/>
</dbReference>
<proteinExistence type="predicted"/>
<feature type="domain" description="RNA polymerase sigma-70 region 4" evidence="6">
    <location>
        <begin position="217"/>
        <end position="263"/>
    </location>
</feature>
<evidence type="ECO:0000256" key="2">
    <source>
        <dbReference type="ARBA" id="ARBA00023082"/>
    </source>
</evidence>
<name>A0ABS2M9C4_9ACTN</name>
<evidence type="ECO:0000313" key="7">
    <source>
        <dbReference type="EMBL" id="MBM7507788.1"/>
    </source>
</evidence>
<dbReference type="PANTHER" id="PTHR30385:SF4">
    <property type="entry name" value="RNA POLYMERASE SIGMA-E FACTOR"/>
    <property type="match status" value="1"/>
</dbReference>
<feature type="domain" description="RNA polymerase sigma-70 region 2" evidence="5">
    <location>
        <begin position="47"/>
        <end position="116"/>
    </location>
</feature>
<dbReference type="InterPro" id="IPR007627">
    <property type="entry name" value="RNA_pol_sigma70_r2"/>
</dbReference>
<dbReference type="CDD" id="cd06171">
    <property type="entry name" value="Sigma70_r4"/>
    <property type="match status" value="1"/>
</dbReference>
<evidence type="ECO:0000256" key="1">
    <source>
        <dbReference type="ARBA" id="ARBA00023015"/>
    </source>
</evidence>
<reference evidence="7 8" key="1">
    <citation type="submission" date="2021-01" db="EMBL/GenBank/DDBJ databases">
        <title>Sequencing the genomes of 1000 actinobacteria strains.</title>
        <authorList>
            <person name="Klenk H.-P."/>
        </authorList>
    </citation>
    <scope>NUCLEOTIDE SEQUENCE [LARGE SCALE GENOMIC DNA]</scope>
    <source>
        <strain evidence="7 8">DSM 18239</strain>
    </source>
</reference>
<dbReference type="Proteomes" id="UP000732378">
    <property type="component" value="Unassembled WGS sequence"/>
</dbReference>
<dbReference type="InterPro" id="IPR007630">
    <property type="entry name" value="RNA_pol_sigma70_r4"/>
</dbReference>
<dbReference type="Gene3D" id="1.20.120.1810">
    <property type="match status" value="1"/>
</dbReference>
<sequence>MTSTLAERRTTFRASDAERAAATTSLLARAAATTDEAERRACHDEVVRVNMRVAEAVARRYARRGVPVEDLTQIAYLALVRAVRRYDAAHERDLLAYAVPTIEGDIRRHFRDHGWTIRPPRDVQRAHTRLVRTGASLDRYDTGALNDLASQVEEPVEVVREALSARTCFSLLSLDQPIGSGGPGSGDGEGPTPDVADVADRSQEQAEARLLVRPLVASLGEREQRILRWRFVEELSQREIAERLGLSQIQVSRLLQRVLTQMRGALAEAV</sequence>
<dbReference type="Gene3D" id="1.20.140.160">
    <property type="match status" value="1"/>
</dbReference>
<dbReference type="PRINTS" id="PR00046">
    <property type="entry name" value="SIGMA70FCT"/>
</dbReference>
<dbReference type="SUPFAM" id="SSF88659">
    <property type="entry name" value="Sigma3 and sigma4 domains of RNA polymerase sigma factors"/>
    <property type="match status" value="1"/>
</dbReference>
<dbReference type="Pfam" id="PF04545">
    <property type="entry name" value="Sigma70_r4"/>
    <property type="match status" value="1"/>
</dbReference>
<dbReference type="InterPro" id="IPR013325">
    <property type="entry name" value="RNA_pol_sigma_r2"/>
</dbReference>
<dbReference type="RefSeq" id="WP_193669965.1">
    <property type="nucleotide sequence ID" value="NZ_JACDTV010000011.1"/>
</dbReference>
<accession>A0ABS2M9C4</accession>
<keyword evidence="1" id="KW-0805">Transcription regulation</keyword>
<keyword evidence="4" id="KW-0804">Transcription</keyword>
<evidence type="ECO:0000256" key="4">
    <source>
        <dbReference type="ARBA" id="ARBA00023163"/>
    </source>
</evidence>